<gene>
    <name evidence="3" type="ORF">ICN82_09300</name>
</gene>
<keyword evidence="4" id="KW-1185">Reference proteome</keyword>
<proteinExistence type="inferred from homology"/>
<comment type="caution">
    <text evidence="3">The sequence shown here is derived from an EMBL/GenBank/DDBJ whole genome shotgun (WGS) entry which is preliminary data.</text>
</comment>
<dbReference type="PANTHER" id="PTHR42743">
    <property type="entry name" value="AMINO-ACID AMINOTRANSFERASE"/>
    <property type="match status" value="1"/>
</dbReference>
<dbReference type="SUPFAM" id="SSF56752">
    <property type="entry name" value="D-aminoacid aminotransferase-like PLP-dependent enzymes"/>
    <property type="match status" value="1"/>
</dbReference>
<name>A0A8J6YV70_9RHOB</name>
<dbReference type="GO" id="GO:0008153">
    <property type="term" value="P:4-aminobenzoate biosynthetic process"/>
    <property type="evidence" value="ECO:0007669"/>
    <property type="project" value="TreeGrafter"/>
</dbReference>
<evidence type="ECO:0000256" key="2">
    <source>
        <dbReference type="ARBA" id="ARBA00014472"/>
    </source>
</evidence>
<dbReference type="PANTHER" id="PTHR42743:SF2">
    <property type="entry name" value="AMINODEOXYCHORISMATE LYASE"/>
    <property type="match status" value="1"/>
</dbReference>
<dbReference type="Gene3D" id="3.30.470.10">
    <property type="match status" value="1"/>
</dbReference>
<dbReference type="AlphaFoldDB" id="A0A8J6YV70"/>
<accession>A0A8J6YV70</accession>
<dbReference type="Pfam" id="PF01063">
    <property type="entry name" value="Aminotran_4"/>
    <property type="match status" value="1"/>
</dbReference>
<dbReference type="InterPro" id="IPR043132">
    <property type="entry name" value="BCAT-like_C"/>
</dbReference>
<keyword evidence="3" id="KW-0808">Transferase</keyword>
<dbReference type="Proteomes" id="UP000609121">
    <property type="component" value="Unassembled WGS sequence"/>
</dbReference>
<dbReference type="InterPro" id="IPR043131">
    <property type="entry name" value="BCAT-like_N"/>
</dbReference>
<dbReference type="GO" id="GO:0008483">
    <property type="term" value="F:transaminase activity"/>
    <property type="evidence" value="ECO:0007669"/>
    <property type="project" value="UniProtKB-KW"/>
</dbReference>
<dbReference type="InterPro" id="IPR036038">
    <property type="entry name" value="Aminotransferase-like"/>
</dbReference>
<dbReference type="EMBL" id="JACVXA010000022">
    <property type="protein sequence ID" value="MBE3638395.1"/>
    <property type="molecule type" value="Genomic_DNA"/>
</dbReference>
<dbReference type="GO" id="GO:0005829">
    <property type="term" value="C:cytosol"/>
    <property type="evidence" value="ECO:0007669"/>
    <property type="project" value="TreeGrafter"/>
</dbReference>
<evidence type="ECO:0000313" key="3">
    <source>
        <dbReference type="EMBL" id="MBE3638395.1"/>
    </source>
</evidence>
<sequence length="286" mass="29583">MRWWAEGRLLEGPVAPFDLTDRGLLLGDALFDTAMVVRGRVVRGSAHLDRLAAGCATLGLPFGRARAQEAWSEVCAGLAAGSVRLTVTRGSGPRGVLPPENPVPRLFASAAPGLPPPFAPLRLATAAIRRNDTSPAAQLKTPGYLDAVLATRAAREAGADEPLFLNTRGRVACAGIGNLMMILGDRLVTPPPAEGILPGILRAELLSLAPSAGLRAEERPVEPAELPGAAALLVTNSLRLASPVTHLDGRAQPPLPAAAHALFGALARALAPETGPLAVPSMEDLP</sequence>
<dbReference type="InterPro" id="IPR050571">
    <property type="entry name" value="Class-IV_PLP-Dep_Aminotrnsfr"/>
</dbReference>
<dbReference type="GO" id="GO:0008696">
    <property type="term" value="F:4-amino-4-deoxychorismate lyase activity"/>
    <property type="evidence" value="ECO:0007669"/>
    <property type="project" value="TreeGrafter"/>
</dbReference>
<organism evidence="3 4">
    <name type="scientific">Mangrovicoccus algicola</name>
    <dbReference type="NCBI Taxonomy" id="2771008"/>
    <lineage>
        <taxon>Bacteria</taxon>
        <taxon>Pseudomonadati</taxon>
        <taxon>Pseudomonadota</taxon>
        <taxon>Alphaproteobacteria</taxon>
        <taxon>Rhodobacterales</taxon>
        <taxon>Paracoccaceae</taxon>
        <taxon>Mangrovicoccus</taxon>
    </lineage>
</organism>
<evidence type="ECO:0000256" key="1">
    <source>
        <dbReference type="ARBA" id="ARBA00009320"/>
    </source>
</evidence>
<dbReference type="InterPro" id="IPR001544">
    <property type="entry name" value="Aminotrans_IV"/>
</dbReference>
<evidence type="ECO:0000313" key="4">
    <source>
        <dbReference type="Proteomes" id="UP000609121"/>
    </source>
</evidence>
<dbReference type="RefSeq" id="WP_193181961.1">
    <property type="nucleotide sequence ID" value="NZ_JACVXA010000022.1"/>
</dbReference>
<protein>
    <recommendedName>
        <fullName evidence="2">Probable branched-chain-amino-acid aminotransferase</fullName>
    </recommendedName>
</protein>
<comment type="similarity">
    <text evidence="1">Belongs to the class-IV pyridoxal-phosphate-dependent aminotransferase family.</text>
</comment>
<keyword evidence="3" id="KW-0032">Aminotransferase</keyword>
<reference evidence="3" key="1">
    <citation type="submission" date="2020-09" db="EMBL/GenBank/DDBJ databases">
        <title>A novel bacterium of genus Mangrovicoccus, isolated from South China Sea.</title>
        <authorList>
            <person name="Huang H."/>
            <person name="Mo K."/>
            <person name="Hu Y."/>
        </authorList>
    </citation>
    <scope>NUCLEOTIDE SEQUENCE</scope>
    <source>
        <strain evidence="3">HB182678</strain>
    </source>
</reference>
<dbReference type="Gene3D" id="3.20.10.10">
    <property type="entry name" value="D-amino Acid Aminotransferase, subunit A, domain 2"/>
    <property type="match status" value="1"/>
</dbReference>